<protein>
    <recommendedName>
        <fullName evidence="2">FlgD/Vpr Ig-like domain-containing protein</fullName>
    </recommendedName>
</protein>
<dbReference type="EMBL" id="BHZE01000030">
    <property type="protein sequence ID" value="GCD78651.1"/>
    <property type="molecule type" value="Genomic_DNA"/>
</dbReference>
<reference evidence="3 4" key="1">
    <citation type="submission" date="2018-11" db="EMBL/GenBank/DDBJ databases">
        <title>Schleiferia aggregans sp. nov., a moderately thermophilic heterotrophic bacterium isolated from microbial mats at a terrestrial hot spring.</title>
        <authorList>
            <person name="Iino T."/>
            <person name="Ohkuma M."/>
            <person name="Haruta S."/>
        </authorList>
    </citation>
    <scope>NUCLEOTIDE SEQUENCE [LARGE SCALE GENOMIC DNA]</scope>
    <source>
        <strain evidence="3 4">LA</strain>
    </source>
</reference>
<proteinExistence type="predicted"/>
<evidence type="ECO:0000256" key="1">
    <source>
        <dbReference type="ARBA" id="ARBA00022729"/>
    </source>
</evidence>
<name>A0A401XNQ9_9FLAO</name>
<dbReference type="Gene3D" id="2.60.40.4070">
    <property type="match status" value="1"/>
</dbReference>
<organism evidence="3 4">
    <name type="scientific">Thermaurantimonas aggregans</name>
    <dbReference type="NCBI Taxonomy" id="2173829"/>
    <lineage>
        <taxon>Bacteria</taxon>
        <taxon>Pseudomonadati</taxon>
        <taxon>Bacteroidota</taxon>
        <taxon>Flavobacteriia</taxon>
        <taxon>Flavobacteriales</taxon>
        <taxon>Schleiferiaceae</taxon>
        <taxon>Thermaurantimonas</taxon>
    </lineage>
</organism>
<keyword evidence="4" id="KW-1185">Reference proteome</keyword>
<dbReference type="SUPFAM" id="SSF51445">
    <property type="entry name" value="(Trans)glycosidases"/>
    <property type="match status" value="1"/>
</dbReference>
<keyword evidence="1" id="KW-0732">Signal</keyword>
<sequence length="883" mass="102362">MKKIIWASIVVVTSLCVNVSAQIIQGYVRNKWAQPIPNASLQFTSLSSGKTFTARTDANGFYQLNLPFFEKESENRSFLVFDVFPNPFSRETNFIVYALRSVRATVSIINRNGQIVRILYNAPLSEGYNYITWDGLDEKGAEMPEGMYIMQITSGKTTVAKKVLRLTNAPSSGTVAGNLDPEVLLETVVATYQVTVEAPGYKKYQNPKFIPQGKSTHHWVLFKEDTLPFRTVDHYLAIRKADNTYEPIFINGICLGISTPGTNPGNLAATKEEYRRWLTLIWEAGFNSIRTYTLHYPRFYEVLDEFNREHFERPLWLMQGVWLDEELSSPNLYESSALFDSAIAEVLDCMHGNRVIGERQGRAFGTYNLDVSDWIMGYIIGREVYPDEIIYTDSLMLHQNPNLTFYNGKFFSIDSASPSEVWWARRLDFFMDYQKSRYNKSVPLSQSSWPTLDPLTHPSEPPYPISSEDWTQVDLSKLKVVAPNGGYFASYHAYPYYPDFINDDSLYRTFSDSYGPNSYLGYLTTLKNYYGKKPLLLGEYGVPSSWGNAHYAHSGMHHGGHTEKQQGIYNIRLIKNIHQTRCAGGYLFALMDEWFKTMWYTNPIGSTYARRSLWWNVVSAEENFGFISFQTDTPNFKIWPELSVNCWIDKAKFSYDPAFFYIQLKLKRDINSNDSIWVAIDTYDRFLGESTAKNGFKLDSRSEFLLNINTTRPLLYITESYDTYGIYHGYSEPTQKYRSTITDGEPWNVVRYTNGWKEYIDIDSVGVLNFYLYSNPLDTPTSKDAVFFKNKEILVRIPWTYLNVVDPSNQEVLDDDRGTKERETRITDGFQVQIFDNWKLCSRSTEKRMLWPRWDKAWPYNERLKESYFILKNSYPNLDLKPF</sequence>
<evidence type="ECO:0000313" key="4">
    <source>
        <dbReference type="Proteomes" id="UP000286715"/>
    </source>
</evidence>
<evidence type="ECO:0000313" key="3">
    <source>
        <dbReference type="EMBL" id="GCD78651.1"/>
    </source>
</evidence>
<evidence type="ECO:0000259" key="2">
    <source>
        <dbReference type="Pfam" id="PF13860"/>
    </source>
</evidence>
<feature type="domain" description="FlgD/Vpr Ig-like" evidence="2">
    <location>
        <begin position="103"/>
        <end position="154"/>
    </location>
</feature>
<dbReference type="Proteomes" id="UP000286715">
    <property type="component" value="Unassembled WGS sequence"/>
</dbReference>
<dbReference type="InterPro" id="IPR017853">
    <property type="entry name" value="GH"/>
</dbReference>
<comment type="caution">
    <text evidence="3">The sequence shown here is derived from an EMBL/GenBank/DDBJ whole genome shotgun (WGS) entry which is preliminary data.</text>
</comment>
<dbReference type="Gene3D" id="3.20.20.80">
    <property type="entry name" value="Glycosidases"/>
    <property type="match status" value="2"/>
</dbReference>
<dbReference type="InterPro" id="IPR025965">
    <property type="entry name" value="FlgD/Vpr_Ig-like"/>
</dbReference>
<accession>A0A401XNQ9</accession>
<dbReference type="InterPro" id="IPR008969">
    <property type="entry name" value="CarboxyPept-like_regulatory"/>
</dbReference>
<dbReference type="RefSeq" id="WP_124398705.1">
    <property type="nucleotide sequence ID" value="NZ_BHZE01000030.1"/>
</dbReference>
<dbReference type="NCBIfam" id="TIGR04183">
    <property type="entry name" value="Por_Secre_tail"/>
    <property type="match status" value="1"/>
</dbReference>
<dbReference type="InterPro" id="IPR026444">
    <property type="entry name" value="Secre_tail"/>
</dbReference>
<dbReference type="Pfam" id="PF13860">
    <property type="entry name" value="FlgD_ig"/>
    <property type="match status" value="1"/>
</dbReference>
<dbReference type="SUPFAM" id="SSF49464">
    <property type="entry name" value="Carboxypeptidase regulatory domain-like"/>
    <property type="match status" value="1"/>
</dbReference>
<dbReference type="OrthoDB" id="1110367at2"/>
<dbReference type="AlphaFoldDB" id="A0A401XNQ9"/>
<gene>
    <name evidence="3" type="ORF">JCM31826_21330</name>
</gene>